<keyword evidence="1" id="KW-1133">Transmembrane helix</keyword>
<dbReference type="AlphaFoldDB" id="A0A852VBV8"/>
<protein>
    <submittedName>
        <fullName evidence="2">Fructose-specific phosphotransferase system IIC component</fullName>
    </submittedName>
</protein>
<dbReference type="EMBL" id="JACCCO010000004">
    <property type="protein sequence ID" value="NYF44544.1"/>
    <property type="molecule type" value="Genomic_DNA"/>
</dbReference>
<reference evidence="2 3" key="1">
    <citation type="submission" date="2020-07" db="EMBL/GenBank/DDBJ databases">
        <title>Sequencing the genomes of 1000 actinobacteria strains.</title>
        <authorList>
            <person name="Klenk H.-P."/>
        </authorList>
    </citation>
    <scope>NUCLEOTIDE SEQUENCE [LARGE SCALE GENOMIC DNA]</scope>
    <source>
        <strain evidence="2 3">DSM 45763</strain>
    </source>
</reference>
<evidence type="ECO:0000256" key="1">
    <source>
        <dbReference type="SAM" id="Phobius"/>
    </source>
</evidence>
<evidence type="ECO:0000313" key="3">
    <source>
        <dbReference type="Proteomes" id="UP000576393"/>
    </source>
</evidence>
<accession>A0A852VBV8</accession>
<keyword evidence="3" id="KW-1185">Reference proteome</keyword>
<feature type="transmembrane region" description="Helical" evidence="1">
    <location>
        <begin position="69"/>
        <end position="94"/>
    </location>
</feature>
<keyword evidence="1" id="KW-0472">Membrane</keyword>
<gene>
    <name evidence="2" type="ORF">HDA43_006786</name>
</gene>
<dbReference type="Proteomes" id="UP000576393">
    <property type="component" value="Unassembled WGS sequence"/>
</dbReference>
<keyword evidence="1" id="KW-0812">Transmembrane</keyword>
<keyword evidence="2" id="KW-0808">Transferase</keyword>
<comment type="caution">
    <text evidence="2">The sequence shown here is derived from an EMBL/GenBank/DDBJ whole genome shotgun (WGS) entry which is preliminary data.</text>
</comment>
<sequence length="104" mass="10459">MSVSFMIWLVVFVGLPLSASVATGDEATPAQVYATAKALTPYGRLVAAGLILYALAGGLAYLVRENARILAYAAAAAAVIAAAVLAGIASRLALIAGTRLPALT</sequence>
<name>A0A852VBV8_9ACTN</name>
<evidence type="ECO:0000313" key="2">
    <source>
        <dbReference type="EMBL" id="NYF44544.1"/>
    </source>
</evidence>
<organism evidence="2 3">
    <name type="scientific">Streptosporangium sandarakinum</name>
    <dbReference type="NCBI Taxonomy" id="1260955"/>
    <lineage>
        <taxon>Bacteria</taxon>
        <taxon>Bacillati</taxon>
        <taxon>Actinomycetota</taxon>
        <taxon>Actinomycetes</taxon>
        <taxon>Streptosporangiales</taxon>
        <taxon>Streptosporangiaceae</taxon>
        <taxon>Streptosporangium</taxon>
    </lineage>
</organism>
<proteinExistence type="predicted"/>
<dbReference type="RefSeq" id="WP_179828966.1">
    <property type="nucleotide sequence ID" value="NZ_JACCCO010000004.1"/>
</dbReference>
<feature type="transmembrane region" description="Helical" evidence="1">
    <location>
        <begin position="40"/>
        <end position="62"/>
    </location>
</feature>
<dbReference type="GO" id="GO:0016740">
    <property type="term" value="F:transferase activity"/>
    <property type="evidence" value="ECO:0007669"/>
    <property type="project" value="UniProtKB-KW"/>
</dbReference>